<evidence type="ECO:0000259" key="8">
    <source>
        <dbReference type="PROSITE" id="PS50850"/>
    </source>
</evidence>
<feature type="transmembrane region" description="Helical" evidence="7">
    <location>
        <begin position="83"/>
        <end position="99"/>
    </location>
</feature>
<organism evidence="9 10">
    <name type="scientific">Vagococcus allomyrinae</name>
    <dbReference type="NCBI Taxonomy" id="2794353"/>
    <lineage>
        <taxon>Bacteria</taxon>
        <taxon>Bacillati</taxon>
        <taxon>Bacillota</taxon>
        <taxon>Bacilli</taxon>
        <taxon>Lactobacillales</taxon>
        <taxon>Enterococcaceae</taxon>
        <taxon>Vagococcus</taxon>
    </lineage>
</organism>
<feature type="transmembrane region" description="Helical" evidence="7">
    <location>
        <begin position="142"/>
        <end position="164"/>
    </location>
</feature>
<evidence type="ECO:0000256" key="4">
    <source>
        <dbReference type="ARBA" id="ARBA00022692"/>
    </source>
</evidence>
<dbReference type="InterPro" id="IPR036259">
    <property type="entry name" value="MFS_trans_sf"/>
</dbReference>
<dbReference type="RefSeq" id="WP_209529050.1">
    <property type="nucleotide sequence ID" value="NZ_JAEEGA010000009.1"/>
</dbReference>
<dbReference type="InterPro" id="IPR020846">
    <property type="entry name" value="MFS_dom"/>
</dbReference>
<evidence type="ECO:0000256" key="5">
    <source>
        <dbReference type="ARBA" id="ARBA00022989"/>
    </source>
</evidence>
<feature type="transmembrane region" description="Helical" evidence="7">
    <location>
        <begin position="341"/>
        <end position="361"/>
    </location>
</feature>
<evidence type="ECO:0000313" key="9">
    <source>
        <dbReference type="EMBL" id="MBP1042135.1"/>
    </source>
</evidence>
<evidence type="ECO:0000256" key="7">
    <source>
        <dbReference type="SAM" id="Phobius"/>
    </source>
</evidence>
<accession>A0A940SVA6</accession>
<dbReference type="PANTHER" id="PTHR23514:SF3">
    <property type="entry name" value="BYPASS OF STOP CODON PROTEIN 6"/>
    <property type="match status" value="1"/>
</dbReference>
<evidence type="ECO:0000313" key="10">
    <source>
        <dbReference type="Proteomes" id="UP000674938"/>
    </source>
</evidence>
<comment type="subcellular location">
    <subcellularLocation>
        <location evidence="1">Cell membrane</location>
        <topology evidence="1">Multi-pass membrane protein</topology>
    </subcellularLocation>
</comment>
<dbReference type="InterPro" id="IPR011701">
    <property type="entry name" value="MFS"/>
</dbReference>
<feature type="transmembrane region" description="Helical" evidence="7">
    <location>
        <begin position="62"/>
        <end position="78"/>
    </location>
</feature>
<evidence type="ECO:0000256" key="3">
    <source>
        <dbReference type="ARBA" id="ARBA00022448"/>
    </source>
</evidence>
<dbReference type="Pfam" id="PF07690">
    <property type="entry name" value="MFS_1"/>
    <property type="match status" value="2"/>
</dbReference>
<sequence length="399" mass="43535">MLKNSFYHDLSDQNKYMINCCFFIFFVNGLYAMIFGSILPLLSDAYGLNDTVSGMLISSHQGGNLLAGFIAGILPVYLGRKKAILFLSSFVMIGFGLIIVTGQPWVLFVAFFFTGISRGSISNFNNKTVNDVSNSSPAALNFLHSLFAIGALLAPFLVIVSTAFFGGKGWQVACGVIILLVMVSQWLFSKMPLEKEQGLEKARVKSGGYAFFKERLFWTTVIILFFYLCAEAAINGWLVTYFVDANIMSVQQAQLLASLLWLAILCGRLGCTFYGDRLSRSRLLVIISIGTSLFYFLLLSTQNYYVIVLAVFGLGVSMGGIYPTAMTIAGSSIKQYPMAMGWLLVIGGIGGIMMPIVTGILSTNYGIFAGMAAIIVAIIIMLVGVVSYVRWEKGAKSID</sequence>
<dbReference type="PROSITE" id="PS50850">
    <property type="entry name" value="MFS"/>
    <property type="match status" value="1"/>
</dbReference>
<keyword evidence="4 7" id="KW-0812">Transmembrane</keyword>
<keyword evidence="10" id="KW-1185">Reference proteome</keyword>
<evidence type="ECO:0000256" key="1">
    <source>
        <dbReference type="ARBA" id="ARBA00004651"/>
    </source>
</evidence>
<dbReference type="AlphaFoldDB" id="A0A940SVA6"/>
<feature type="transmembrane region" description="Helical" evidence="7">
    <location>
        <begin position="21"/>
        <end position="42"/>
    </location>
</feature>
<dbReference type="GO" id="GO:0005886">
    <property type="term" value="C:plasma membrane"/>
    <property type="evidence" value="ECO:0007669"/>
    <property type="project" value="UniProtKB-SubCell"/>
</dbReference>
<feature type="transmembrane region" description="Helical" evidence="7">
    <location>
        <begin position="367"/>
        <end position="389"/>
    </location>
</feature>
<comment type="caution">
    <text evidence="9">The sequence shown here is derived from an EMBL/GenBank/DDBJ whole genome shotgun (WGS) entry which is preliminary data.</text>
</comment>
<proteinExistence type="inferred from homology"/>
<dbReference type="PANTHER" id="PTHR23514">
    <property type="entry name" value="BYPASS OF STOP CODON PROTEIN 6"/>
    <property type="match status" value="1"/>
</dbReference>
<reference evidence="9" key="1">
    <citation type="submission" date="2020-12" db="EMBL/GenBank/DDBJ databases">
        <title>Vagococcus allomyrinae sp. nov. and Enterococcus lavae sp. nov., isolated from the larvae of Allomyrina dichotoma.</title>
        <authorList>
            <person name="Lee S.D."/>
        </authorList>
    </citation>
    <scope>NUCLEOTIDE SEQUENCE</scope>
    <source>
        <strain evidence="9">BWB3-3</strain>
    </source>
</reference>
<evidence type="ECO:0000256" key="2">
    <source>
        <dbReference type="ARBA" id="ARBA00008335"/>
    </source>
</evidence>
<feature type="domain" description="Major facilitator superfamily (MFS) profile" evidence="8">
    <location>
        <begin position="17"/>
        <end position="390"/>
    </location>
</feature>
<feature type="transmembrane region" description="Helical" evidence="7">
    <location>
        <begin position="255"/>
        <end position="274"/>
    </location>
</feature>
<feature type="transmembrane region" description="Helical" evidence="7">
    <location>
        <begin position="281"/>
        <end position="298"/>
    </location>
</feature>
<dbReference type="EMBL" id="JAEEGA010000009">
    <property type="protein sequence ID" value="MBP1042135.1"/>
    <property type="molecule type" value="Genomic_DNA"/>
</dbReference>
<keyword evidence="6 7" id="KW-0472">Membrane</keyword>
<keyword evidence="5 7" id="KW-1133">Transmembrane helix</keyword>
<dbReference type="Proteomes" id="UP000674938">
    <property type="component" value="Unassembled WGS sequence"/>
</dbReference>
<keyword evidence="3" id="KW-0813">Transport</keyword>
<dbReference type="InterPro" id="IPR051788">
    <property type="entry name" value="MFS_Transporter"/>
</dbReference>
<dbReference type="Gene3D" id="1.20.1250.20">
    <property type="entry name" value="MFS general substrate transporter like domains"/>
    <property type="match status" value="2"/>
</dbReference>
<feature type="transmembrane region" description="Helical" evidence="7">
    <location>
        <begin position="216"/>
        <end position="243"/>
    </location>
</feature>
<protein>
    <submittedName>
        <fullName evidence="9">MFS transporter</fullName>
    </submittedName>
</protein>
<dbReference type="GO" id="GO:0022857">
    <property type="term" value="F:transmembrane transporter activity"/>
    <property type="evidence" value="ECO:0007669"/>
    <property type="project" value="InterPro"/>
</dbReference>
<evidence type="ECO:0000256" key="6">
    <source>
        <dbReference type="ARBA" id="ARBA00023136"/>
    </source>
</evidence>
<gene>
    <name evidence="9" type="ORF">I6N95_14035</name>
</gene>
<comment type="similarity">
    <text evidence="2">Belongs to the major facilitator superfamily.</text>
</comment>
<name>A0A940SVA6_9ENTE</name>
<feature type="transmembrane region" description="Helical" evidence="7">
    <location>
        <begin position="304"/>
        <end position="329"/>
    </location>
</feature>
<dbReference type="SUPFAM" id="SSF103473">
    <property type="entry name" value="MFS general substrate transporter"/>
    <property type="match status" value="1"/>
</dbReference>
<feature type="transmembrane region" description="Helical" evidence="7">
    <location>
        <begin position="170"/>
        <end position="188"/>
    </location>
</feature>